<dbReference type="Gene3D" id="3.10.450.50">
    <property type="match status" value="1"/>
</dbReference>
<sequence>MSSRAATSGVKSLIYKFLRFMNPLVIPIAVHACRSDFIEMATKMTLTEDLIKQMFKHIENADFDAFFENVHDDVEWTIMGSHAFAGTYKGKKVFRSGAYVPVNKDVKDGAMLHVERVYLDENVAVVEMVSLPTDFKHKTMSNTYCWVMEFDDDLKVFKVRAYVDPALMHKMMVESCS</sequence>
<accession>A0A517YQ68</accession>
<dbReference type="AlphaFoldDB" id="A0A517YQ68"/>
<dbReference type="EMBL" id="CP036425">
    <property type="protein sequence ID" value="QDU32366.1"/>
    <property type="molecule type" value="Genomic_DNA"/>
</dbReference>
<evidence type="ECO:0000313" key="1">
    <source>
        <dbReference type="EMBL" id="QDU32366.1"/>
    </source>
</evidence>
<reference evidence="1 2" key="1">
    <citation type="submission" date="2019-02" db="EMBL/GenBank/DDBJ databases">
        <title>Deep-cultivation of Planctomycetes and their phenomic and genomic characterization uncovers novel biology.</title>
        <authorList>
            <person name="Wiegand S."/>
            <person name="Jogler M."/>
            <person name="Boedeker C."/>
            <person name="Pinto D."/>
            <person name="Vollmers J."/>
            <person name="Rivas-Marin E."/>
            <person name="Kohn T."/>
            <person name="Peeters S.H."/>
            <person name="Heuer A."/>
            <person name="Rast P."/>
            <person name="Oberbeckmann S."/>
            <person name="Bunk B."/>
            <person name="Jeske O."/>
            <person name="Meyerdierks A."/>
            <person name="Storesund J.E."/>
            <person name="Kallscheuer N."/>
            <person name="Luecker S."/>
            <person name="Lage O.M."/>
            <person name="Pohl T."/>
            <person name="Merkel B.J."/>
            <person name="Hornburger P."/>
            <person name="Mueller R.-W."/>
            <person name="Bruemmer F."/>
            <person name="Labrenz M."/>
            <person name="Spormann A.M."/>
            <person name="Op den Camp H."/>
            <person name="Overmann J."/>
            <person name="Amann R."/>
            <person name="Jetten M.S.M."/>
            <person name="Mascher T."/>
            <person name="Medema M.H."/>
            <person name="Devos D.P."/>
            <person name="Kaster A.-K."/>
            <person name="Ovreas L."/>
            <person name="Rohde M."/>
            <person name="Galperin M.Y."/>
            <person name="Jogler C."/>
        </authorList>
    </citation>
    <scope>NUCLEOTIDE SEQUENCE [LARGE SCALE GENOMIC DNA]</scope>
    <source>
        <strain evidence="1 2">KS4</strain>
    </source>
</reference>
<dbReference type="PANTHER" id="PTHR41252:SF1">
    <property type="entry name" value="BLR2505 PROTEIN"/>
    <property type="match status" value="1"/>
</dbReference>
<gene>
    <name evidence="1" type="ORF">KS4_03980</name>
</gene>
<dbReference type="PANTHER" id="PTHR41252">
    <property type="entry name" value="BLR2505 PROTEIN"/>
    <property type="match status" value="1"/>
</dbReference>
<keyword evidence="2" id="KW-1185">Reference proteome</keyword>
<organism evidence="1 2">
    <name type="scientific">Poriferisphaera corsica</name>
    <dbReference type="NCBI Taxonomy" id="2528020"/>
    <lineage>
        <taxon>Bacteria</taxon>
        <taxon>Pseudomonadati</taxon>
        <taxon>Planctomycetota</taxon>
        <taxon>Phycisphaerae</taxon>
        <taxon>Phycisphaerales</taxon>
        <taxon>Phycisphaeraceae</taxon>
        <taxon>Poriferisphaera</taxon>
    </lineage>
</organism>
<dbReference type="KEGG" id="pcor:KS4_03980"/>
<dbReference type="InterPro" id="IPR032710">
    <property type="entry name" value="NTF2-like_dom_sf"/>
</dbReference>
<evidence type="ECO:0000313" key="2">
    <source>
        <dbReference type="Proteomes" id="UP000317369"/>
    </source>
</evidence>
<dbReference type="SUPFAM" id="SSF54427">
    <property type="entry name" value="NTF2-like"/>
    <property type="match status" value="1"/>
</dbReference>
<protein>
    <submittedName>
        <fullName evidence="1">SnoaL-like domain protein</fullName>
    </submittedName>
</protein>
<dbReference type="Proteomes" id="UP000317369">
    <property type="component" value="Chromosome"/>
</dbReference>
<name>A0A517YQ68_9BACT</name>
<proteinExistence type="predicted"/>